<dbReference type="EC" id="2.1.1.77" evidence="3"/>
<reference evidence="8 9" key="1">
    <citation type="submission" date="2023-03" db="EMBL/GenBank/DDBJ databases">
        <title>Mating type loci evolution in Malassezia.</title>
        <authorList>
            <person name="Coelho M.A."/>
        </authorList>
    </citation>
    <scope>NUCLEOTIDE SEQUENCE [LARGE SCALE GENOMIC DNA]</scope>
    <source>
        <strain evidence="8 9">CBS 9725</strain>
    </source>
</reference>
<comment type="similarity">
    <text evidence="2">Belongs to the methyltransferase superfamily. L-isoaspartyl/D-aspartyl protein methyltransferase family.</text>
</comment>
<dbReference type="GO" id="GO:0032259">
    <property type="term" value="P:methylation"/>
    <property type="evidence" value="ECO:0007669"/>
    <property type="project" value="UniProtKB-KW"/>
</dbReference>
<keyword evidence="9" id="KW-1185">Reference proteome</keyword>
<dbReference type="GO" id="GO:0005737">
    <property type="term" value="C:cytoplasm"/>
    <property type="evidence" value="ECO:0007669"/>
    <property type="project" value="UniProtKB-SubCell"/>
</dbReference>
<proteinExistence type="inferred from homology"/>
<keyword evidence="6 8" id="KW-0808">Transferase</keyword>
<keyword evidence="4" id="KW-0963">Cytoplasm</keyword>
<sequence>MHAHVAELLLPYLNQGSSVLDVGSGSGYMLSIFHHLTDSEADRRGHVVGVEHIQELVDFSLENLRKDGLASELQSERITVCANDGRDGYPPKAPYNAIHVGAAAPTLPDALVDQLAHPGRLIVPVENPSTGTQDLVQVDKDREGNITKTILFGVMYVPLTDAHSQQKM</sequence>
<evidence type="ECO:0000313" key="8">
    <source>
        <dbReference type="EMBL" id="WFC99648.1"/>
    </source>
</evidence>
<protein>
    <recommendedName>
        <fullName evidence="3">protein-L-isoaspartate(D-aspartate) O-methyltransferase</fullName>
        <ecNumber evidence="3">2.1.1.77</ecNumber>
    </recommendedName>
</protein>
<keyword evidence="7" id="KW-0949">S-adenosyl-L-methionine</keyword>
<evidence type="ECO:0000256" key="3">
    <source>
        <dbReference type="ARBA" id="ARBA00011890"/>
    </source>
</evidence>
<gene>
    <name evidence="8" type="ORF">MYAM1_002393</name>
</gene>
<dbReference type="EMBL" id="CP119945">
    <property type="protein sequence ID" value="WFC99648.1"/>
    <property type="molecule type" value="Genomic_DNA"/>
</dbReference>
<organism evidence="8 9">
    <name type="scientific">Malassezia yamatoensis</name>
    <dbReference type="NCBI Taxonomy" id="253288"/>
    <lineage>
        <taxon>Eukaryota</taxon>
        <taxon>Fungi</taxon>
        <taxon>Dikarya</taxon>
        <taxon>Basidiomycota</taxon>
        <taxon>Ustilaginomycotina</taxon>
        <taxon>Malasseziomycetes</taxon>
        <taxon>Malasseziales</taxon>
        <taxon>Malasseziaceae</taxon>
        <taxon>Malassezia</taxon>
    </lineage>
</organism>
<comment type="subcellular location">
    <subcellularLocation>
        <location evidence="1">Cytoplasm</location>
    </subcellularLocation>
</comment>
<dbReference type="Pfam" id="PF01135">
    <property type="entry name" value="PCMT"/>
    <property type="match status" value="1"/>
</dbReference>
<keyword evidence="5 8" id="KW-0489">Methyltransferase</keyword>
<evidence type="ECO:0000256" key="5">
    <source>
        <dbReference type="ARBA" id="ARBA00022603"/>
    </source>
</evidence>
<evidence type="ECO:0000256" key="6">
    <source>
        <dbReference type="ARBA" id="ARBA00022679"/>
    </source>
</evidence>
<evidence type="ECO:0000256" key="1">
    <source>
        <dbReference type="ARBA" id="ARBA00004496"/>
    </source>
</evidence>
<evidence type="ECO:0000313" key="9">
    <source>
        <dbReference type="Proteomes" id="UP001219567"/>
    </source>
</evidence>
<evidence type="ECO:0000256" key="4">
    <source>
        <dbReference type="ARBA" id="ARBA00022490"/>
    </source>
</evidence>
<dbReference type="InterPro" id="IPR000682">
    <property type="entry name" value="PCMT"/>
</dbReference>
<dbReference type="AlphaFoldDB" id="A0AAJ5YS32"/>
<name>A0AAJ5YS32_9BASI</name>
<dbReference type="PANTHER" id="PTHR11579">
    <property type="entry name" value="PROTEIN-L-ISOASPARTATE O-METHYLTRANSFERASE"/>
    <property type="match status" value="1"/>
</dbReference>
<dbReference type="SUPFAM" id="SSF53335">
    <property type="entry name" value="S-adenosyl-L-methionine-dependent methyltransferases"/>
    <property type="match status" value="1"/>
</dbReference>
<evidence type="ECO:0000256" key="2">
    <source>
        <dbReference type="ARBA" id="ARBA00005369"/>
    </source>
</evidence>
<dbReference type="GO" id="GO:0004719">
    <property type="term" value="F:protein-L-isoaspartate (D-aspartate) O-methyltransferase activity"/>
    <property type="evidence" value="ECO:0007669"/>
    <property type="project" value="UniProtKB-EC"/>
</dbReference>
<dbReference type="PANTHER" id="PTHR11579:SF0">
    <property type="entry name" value="PROTEIN-L-ISOASPARTATE(D-ASPARTATE) O-METHYLTRANSFERASE"/>
    <property type="match status" value="1"/>
</dbReference>
<accession>A0AAJ5YS32</accession>
<dbReference type="Gene3D" id="3.40.50.150">
    <property type="entry name" value="Vaccinia Virus protein VP39"/>
    <property type="match status" value="1"/>
</dbReference>
<dbReference type="InterPro" id="IPR029063">
    <property type="entry name" value="SAM-dependent_MTases_sf"/>
</dbReference>
<dbReference type="Proteomes" id="UP001219567">
    <property type="component" value="Chromosome 3"/>
</dbReference>
<evidence type="ECO:0000256" key="7">
    <source>
        <dbReference type="ARBA" id="ARBA00022691"/>
    </source>
</evidence>